<dbReference type="Gene3D" id="1.25.40.390">
    <property type="match status" value="1"/>
</dbReference>
<proteinExistence type="inferred from homology"/>
<dbReference type="SUPFAM" id="SSF48452">
    <property type="entry name" value="TPR-like"/>
    <property type="match status" value="1"/>
</dbReference>
<dbReference type="InterPro" id="IPR011990">
    <property type="entry name" value="TPR-like_helical_dom_sf"/>
</dbReference>
<organism evidence="8 9">
    <name type="scientific">Empedobacter brevis NBRC 14943 = ATCC 43319</name>
    <dbReference type="NCBI Taxonomy" id="1218108"/>
    <lineage>
        <taxon>Bacteria</taxon>
        <taxon>Pseudomonadati</taxon>
        <taxon>Bacteroidota</taxon>
        <taxon>Flavobacteriia</taxon>
        <taxon>Flavobacteriales</taxon>
        <taxon>Weeksellaceae</taxon>
        <taxon>Empedobacter</taxon>
    </lineage>
</organism>
<dbReference type="Gene3D" id="1.10.3780.10">
    <property type="entry name" value="SusD-like"/>
    <property type="match status" value="1"/>
</dbReference>
<reference evidence="8 9" key="1">
    <citation type="submission" date="2019-07" db="EMBL/GenBank/DDBJ databases">
        <title>Whole genome shotgun sequence of Empedobacter brevis NBRC 14943.</title>
        <authorList>
            <person name="Hosoyama A."/>
            <person name="Uohara A."/>
            <person name="Ohji S."/>
            <person name="Ichikawa N."/>
        </authorList>
    </citation>
    <scope>NUCLEOTIDE SEQUENCE [LARGE SCALE GENOMIC DNA]</scope>
    <source>
        <strain evidence="8 9">NBRC 14943</strain>
    </source>
</reference>
<dbReference type="Pfam" id="PF14322">
    <property type="entry name" value="SusD-like_3"/>
    <property type="match status" value="1"/>
</dbReference>
<evidence type="ECO:0000256" key="3">
    <source>
        <dbReference type="ARBA" id="ARBA00022729"/>
    </source>
</evidence>
<keyword evidence="9" id="KW-1185">Reference proteome</keyword>
<evidence type="ECO:0000256" key="1">
    <source>
        <dbReference type="ARBA" id="ARBA00004442"/>
    </source>
</evidence>
<protein>
    <submittedName>
        <fullName evidence="8">Outer membrane protein</fullName>
    </submittedName>
</protein>
<sequence>MLTSKKKKMKLNIFNINKIALIGIFSLFTLTSCHDDLNLDPIDPDMVTENEVFSNSQQAKAALGKIYASLSLTGQEGPAGQPDIVGVDEGTSQYTRLMFYLNELTTDEAIVGWGDAGLPNLHAMDWGASNPFVEAMYFRLAQTVSFSNSFIEKAERLAETDQEVKKFVAEARFIRAYAYYNLMDLFANVPLVTKVSLELPKQNNRQEIYTFVESELKDLETLLAEPRTNEYGRVDKVAAYALLSRLYLNSEVYISQNKYKEAAEYSKKAIESGYILNTIDKNNNGTAYDELFLADNDTNGAQNENIFAINFDGRYSTTYGGATFIVKSKIGGTMAPADFGVNGGWGGPRTTKALVNQFSSSVSQSNSEGNPTSWRDKRAMFHSDGQTFEIENVSEFKQGYAITKFSNKKSDGTNGNNDTGEHADVDIPIFRVAEMYLNYAEAALRGGGDTGIALGYVNKLRERAYGNTSGNVTSINLDFILAERSREMYWEGTRRIDLIRFNRFTSNYNWPFKGGITNGMNVDNHRTIYPIPFNALAVNSNLTQNPGY</sequence>
<evidence type="ECO:0000313" key="8">
    <source>
        <dbReference type="EMBL" id="GEM53120.1"/>
    </source>
</evidence>
<dbReference type="Pfam" id="PF07980">
    <property type="entry name" value="SusD_RagB"/>
    <property type="match status" value="1"/>
</dbReference>
<comment type="caution">
    <text evidence="8">The sequence shown here is derived from an EMBL/GenBank/DDBJ whole genome shotgun (WGS) entry which is preliminary data.</text>
</comment>
<evidence type="ECO:0000259" key="6">
    <source>
        <dbReference type="Pfam" id="PF07980"/>
    </source>
</evidence>
<evidence type="ECO:0000256" key="2">
    <source>
        <dbReference type="ARBA" id="ARBA00006275"/>
    </source>
</evidence>
<feature type="domain" description="RagB/SusD" evidence="6">
    <location>
        <begin position="394"/>
        <end position="548"/>
    </location>
</feature>
<evidence type="ECO:0000313" key="9">
    <source>
        <dbReference type="Proteomes" id="UP000321245"/>
    </source>
</evidence>
<comment type="similarity">
    <text evidence="2">Belongs to the SusD family.</text>
</comment>
<dbReference type="InterPro" id="IPR033985">
    <property type="entry name" value="SusD-like_N"/>
</dbReference>
<gene>
    <name evidence="8" type="ORF">EB1_29100</name>
</gene>
<dbReference type="STRING" id="1218108.GCA_000382425_00834"/>
<dbReference type="PROSITE" id="PS51257">
    <property type="entry name" value="PROKAR_LIPOPROTEIN"/>
    <property type="match status" value="1"/>
</dbReference>
<name>A0A511NJY3_9FLAO</name>
<accession>A0A511NJY3</accession>
<comment type="subcellular location">
    <subcellularLocation>
        <location evidence="1">Cell outer membrane</location>
    </subcellularLocation>
</comment>
<dbReference type="CDD" id="cd08977">
    <property type="entry name" value="SusD"/>
    <property type="match status" value="1"/>
</dbReference>
<keyword evidence="3" id="KW-0732">Signal</keyword>
<evidence type="ECO:0000259" key="7">
    <source>
        <dbReference type="Pfam" id="PF14322"/>
    </source>
</evidence>
<evidence type="ECO:0000256" key="5">
    <source>
        <dbReference type="ARBA" id="ARBA00023237"/>
    </source>
</evidence>
<dbReference type="Gene3D" id="1.25.40.10">
    <property type="entry name" value="Tetratricopeptide repeat domain"/>
    <property type="match status" value="1"/>
</dbReference>
<dbReference type="AlphaFoldDB" id="A0A511NJY3"/>
<dbReference type="GO" id="GO:0009279">
    <property type="term" value="C:cell outer membrane"/>
    <property type="evidence" value="ECO:0007669"/>
    <property type="project" value="UniProtKB-SubCell"/>
</dbReference>
<evidence type="ECO:0000256" key="4">
    <source>
        <dbReference type="ARBA" id="ARBA00023136"/>
    </source>
</evidence>
<keyword evidence="5" id="KW-0998">Cell outer membrane</keyword>
<dbReference type="InterPro" id="IPR012944">
    <property type="entry name" value="SusD_RagB_dom"/>
</dbReference>
<feature type="domain" description="SusD-like N-terminal" evidence="7">
    <location>
        <begin position="139"/>
        <end position="248"/>
    </location>
</feature>
<dbReference type="Proteomes" id="UP000321245">
    <property type="component" value="Unassembled WGS sequence"/>
</dbReference>
<dbReference type="EMBL" id="BJXC01000024">
    <property type="protein sequence ID" value="GEM53120.1"/>
    <property type="molecule type" value="Genomic_DNA"/>
</dbReference>
<keyword evidence="4" id="KW-0472">Membrane</keyword>